<evidence type="ECO:0000313" key="4">
    <source>
        <dbReference type="EMBL" id="ABC75947.1"/>
    </source>
</evidence>
<accession>Q2LQ08</accession>
<dbReference type="SMART" id="SM00448">
    <property type="entry name" value="REC"/>
    <property type="match status" value="1"/>
</dbReference>
<dbReference type="InterPro" id="IPR050595">
    <property type="entry name" value="Bact_response_regulator"/>
</dbReference>
<proteinExistence type="predicted"/>
<dbReference type="Pfam" id="PF00072">
    <property type="entry name" value="Response_reg"/>
    <property type="match status" value="1"/>
</dbReference>
<keyword evidence="5" id="KW-1185">Reference proteome</keyword>
<dbReference type="Proteomes" id="UP000001933">
    <property type="component" value="Chromosome"/>
</dbReference>
<dbReference type="KEGG" id="sat:SYN_00173"/>
<protein>
    <submittedName>
        <fullName evidence="4">Response regulator receiver domain</fullName>
    </submittedName>
</protein>
<dbReference type="SUPFAM" id="SSF52172">
    <property type="entry name" value="CheY-like"/>
    <property type="match status" value="1"/>
</dbReference>
<dbReference type="PROSITE" id="PS50110">
    <property type="entry name" value="RESPONSE_REGULATORY"/>
    <property type="match status" value="1"/>
</dbReference>
<dbReference type="PANTHER" id="PTHR44591">
    <property type="entry name" value="STRESS RESPONSE REGULATOR PROTEIN 1"/>
    <property type="match status" value="1"/>
</dbReference>
<dbReference type="HOGENOM" id="CLU_000445_69_8_7"/>
<dbReference type="Gene3D" id="3.40.50.2300">
    <property type="match status" value="1"/>
</dbReference>
<feature type="domain" description="Response regulatory" evidence="3">
    <location>
        <begin position="12"/>
        <end position="129"/>
    </location>
</feature>
<evidence type="ECO:0000259" key="3">
    <source>
        <dbReference type="PROSITE" id="PS50110"/>
    </source>
</evidence>
<organism evidence="4 5">
    <name type="scientific">Syntrophus aciditrophicus (strain SB)</name>
    <dbReference type="NCBI Taxonomy" id="56780"/>
    <lineage>
        <taxon>Bacteria</taxon>
        <taxon>Pseudomonadati</taxon>
        <taxon>Thermodesulfobacteriota</taxon>
        <taxon>Syntrophia</taxon>
        <taxon>Syntrophales</taxon>
        <taxon>Syntrophaceae</taxon>
        <taxon>Syntrophus</taxon>
    </lineage>
</organism>
<dbReference type="PANTHER" id="PTHR44591:SF23">
    <property type="entry name" value="CHEY SUBFAMILY"/>
    <property type="match status" value="1"/>
</dbReference>
<dbReference type="eggNOG" id="COG0784">
    <property type="taxonomic scope" value="Bacteria"/>
</dbReference>
<dbReference type="InterPro" id="IPR011006">
    <property type="entry name" value="CheY-like_superfamily"/>
</dbReference>
<dbReference type="EMBL" id="CP000252">
    <property type="protein sequence ID" value="ABC75947.1"/>
    <property type="molecule type" value="Genomic_DNA"/>
</dbReference>
<dbReference type="InterPro" id="IPR001789">
    <property type="entry name" value="Sig_transdc_resp-reg_receiver"/>
</dbReference>
<evidence type="ECO:0000256" key="2">
    <source>
        <dbReference type="PROSITE-ProRule" id="PRU00169"/>
    </source>
</evidence>
<keyword evidence="1 2" id="KW-0597">Phosphoprotein</keyword>
<gene>
    <name evidence="4" type="ORF">SYN_00173</name>
</gene>
<dbReference type="InParanoid" id="Q2LQ08"/>
<dbReference type="GO" id="GO:0000160">
    <property type="term" value="P:phosphorelay signal transduction system"/>
    <property type="evidence" value="ECO:0007669"/>
    <property type="project" value="InterPro"/>
</dbReference>
<evidence type="ECO:0000313" key="5">
    <source>
        <dbReference type="Proteomes" id="UP000001933"/>
    </source>
</evidence>
<dbReference type="STRING" id="56780.SYN_00173"/>
<feature type="modified residue" description="4-aspartylphosphate" evidence="2">
    <location>
        <position position="61"/>
    </location>
</feature>
<evidence type="ECO:0000256" key="1">
    <source>
        <dbReference type="ARBA" id="ARBA00022553"/>
    </source>
</evidence>
<dbReference type="AlphaFoldDB" id="Q2LQ08"/>
<sequence length="136" mass="14752">MSGVTEGAKMPRILVVEDDEPLRSVLRQILERTGHEVAEAADGRAAMEIQRQKGADLVITDIIMPEVDGIETIMVLRREFPSVKIIAISGGSRVGPREFLNLARVLGAHRTLHKPFALQEMLDAVDELLGEGGASG</sequence>
<name>Q2LQ08_SYNAS</name>
<reference evidence="4 5" key="1">
    <citation type="journal article" date="2007" name="Proc. Natl. Acad. Sci. U.S.A.">
        <title>The genome of Syntrophus aciditrophicus: life at the thermodynamic limit of microbial growth.</title>
        <authorList>
            <person name="McInerney M.J."/>
            <person name="Rohlin L."/>
            <person name="Mouttaki H."/>
            <person name="Kim U."/>
            <person name="Krupp R.S."/>
            <person name="Rios-Hernandez L."/>
            <person name="Sieber J."/>
            <person name="Struchtemeyer C.G."/>
            <person name="Bhattacharyya A."/>
            <person name="Campbell J.W."/>
            <person name="Gunsalus R.P."/>
        </authorList>
    </citation>
    <scope>NUCLEOTIDE SEQUENCE [LARGE SCALE GENOMIC DNA]</scope>
    <source>
        <strain evidence="4 5">SB</strain>
    </source>
</reference>